<dbReference type="KEGG" id="pavi:110746286"/>
<proteinExistence type="predicted"/>
<gene>
    <name evidence="3" type="primary">LOC110746286</name>
</gene>
<feature type="region of interest" description="Disordered" evidence="1">
    <location>
        <begin position="231"/>
        <end position="255"/>
    </location>
</feature>
<feature type="compositionally biased region" description="Basic and acidic residues" evidence="1">
    <location>
        <begin position="71"/>
        <end position="93"/>
    </location>
</feature>
<feature type="compositionally biased region" description="Basic and acidic residues" evidence="1">
    <location>
        <begin position="147"/>
        <end position="161"/>
    </location>
</feature>
<protein>
    <submittedName>
        <fullName evidence="3">Pre-mRNA-splicing factor 38B-like</fullName>
    </submittedName>
</protein>
<dbReference type="RefSeq" id="XP_021802184.1">
    <property type="nucleotide sequence ID" value="XM_021946492.1"/>
</dbReference>
<feature type="compositionally biased region" description="Polar residues" evidence="1">
    <location>
        <begin position="175"/>
        <end position="193"/>
    </location>
</feature>
<keyword evidence="2" id="KW-1185">Reference proteome</keyword>
<feature type="region of interest" description="Disordered" evidence="1">
    <location>
        <begin position="33"/>
        <end position="218"/>
    </location>
</feature>
<dbReference type="AlphaFoldDB" id="A0A6P5RGU9"/>
<sequence length="273" mass="30996">MVDTTAGIAEQPLQTAVGIAEQPLHGPLLRQINLNQGPNLGPRSKERRTYEHASEQFERFQAGRAGINWQGRDRDRADETRDRADETRDRADETWTSASRTLSRSTISSRLGPRTNVRERLGPRSNVHARLGPQGSIQSRLGSQGARVREQLHDECNDRRSPARSRTNTRRQATEESSQAQTPNQPHGQSNQGDRPLAAEEEVNQRRSRHQRRSTEEALRKEIDLVDCSPFTEEVERAPPPKRFTTPSITPFKGDSDLESHLRHFKSAMILYK</sequence>
<feature type="compositionally biased region" description="Basic and acidic residues" evidence="1">
    <location>
        <begin position="43"/>
        <end position="58"/>
    </location>
</feature>
<dbReference type="Proteomes" id="UP000515124">
    <property type="component" value="Unplaced"/>
</dbReference>
<organism evidence="2 3">
    <name type="scientific">Prunus avium</name>
    <name type="common">Cherry</name>
    <name type="synonym">Cerasus avium</name>
    <dbReference type="NCBI Taxonomy" id="42229"/>
    <lineage>
        <taxon>Eukaryota</taxon>
        <taxon>Viridiplantae</taxon>
        <taxon>Streptophyta</taxon>
        <taxon>Embryophyta</taxon>
        <taxon>Tracheophyta</taxon>
        <taxon>Spermatophyta</taxon>
        <taxon>Magnoliopsida</taxon>
        <taxon>eudicotyledons</taxon>
        <taxon>Gunneridae</taxon>
        <taxon>Pentapetalae</taxon>
        <taxon>rosids</taxon>
        <taxon>fabids</taxon>
        <taxon>Rosales</taxon>
        <taxon>Rosaceae</taxon>
        <taxon>Amygdaloideae</taxon>
        <taxon>Amygdaleae</taxon>
        <taxon>Prunus</taxon>
    </lineage>
</organism>
<accession>A0A6P5RGU9</accession>
<name>A0A6P5RGU9_PRUAV</name>
<evidence type="ECO:0000256" key="1">
    <source>
        <dbReference type="SAM" id="MobiDB-lite"/>
    </source>
</evidence>
<feature type="compositionally biased region" description="Low complexity" evidence="1">
    <location>
        <begin position="94"/>
        <end position="110"/>
    </location>
</feature>
<feature type="non-terminal residue" evidence="3">
    <location>
        <position position="273"/>
    </location>
</feature>
<reference evidence="3" key="1">
    <citation type="submission" date="2025-08" db="UniProtKB">
        <authorList>
            <consortium name="RefSeq"/>
        </authorList>
    </citation>
    <scope>IDENTIFICATION</scope>
</reference>
<evidence type="ECO:0000313" key="3">
    <source>
        <dbReference type="RefSeq" id="XP_021802184.1"/>
    </source>
</evidence>
<evidence type="ECO:0000313" key="2">
    <source>
        <dbReference type="Proteomes" id="UP000515124"/>
    </source>
</evidence>
<dbReference type="GeneID" id="110746286"/>